<dbReference type="GO" id="GO:0003700">
    <property type="term" value="F:DNA-binding transcription factor activity"/>
    <property type="evidence" value="ECO:0007669"/>
    <property type="project" value="InterPro"/>
</dbReference>
<dbReference type="KEGG" id="vie:OL234_07605"/>
<dbReference type="SUPFAM" id="SSF46689">
    <property type="entry name" value="Homeodomain-like"/>
    <property type="match status" value="2"/>
</dbReference>
<keyword evidence="3" id="KW-0804">Transcription</keyword>
<evidence type="ECO:0000256" key="2">
    <source>
        <dbReference type="ARBA" id="ARBA00023125"/>
    </source>
</evidence>
<evidence type="ECO:0000259" key="4">
    <source>
        <dbReference type="PROSITE" id="PS01124"/>
    </source>
</evidence>
<dbReference type="PANTHER" id="PTHR43280">
    <property type="entry name" value="ARAC-FAMILY TRANSCRIPTIONAL REGULATOR"/>
    <property type="match status" value="1"/>
</dbReference>
<dbReference type="GO" id="GO:0043565">
    <property type="term" value="F:sequence-specific DNA binding"/>
    <property type="evidence" value="ECO:0007669"/>
    <property type="project" value="InterPro"/>
</dbReference>
<accession>A0AAF0CU27</accession>
<keyword evidence="1" id="KW-0805">Transcription regulation</keyword>
<proteinExistence type="predicted"/>
<dbReference type="PROSITE" id="PS00041">
    <property type="entry name" value="HTH_ARAC_FAMILY_1"/>
    <property type="match status" value="1"/>
</dbReference>
<dbReference type="InterPro" id="IPR009057">
    <property type="entry name" value="Homeodomain-like_sf"/>
</dbReference>
<dbReference type="PROSITE" id="PS01124">
    <property type="entry name" value="HTH_ARAC_FAMILY_2"/>
    <property type="match status" value="1"/>
</dbReference>
<evidence type="ECO:0000256" key="3">
    <source>
        <dbReference type="ARBA" id="ARBA00023163"/>
    </source>
</evidence>
<dbReference type="InterPro" id="IPR003313">
    <property type="entry name" value="AraC-bd"/>
</dbReference>
<evidence type="ECO:0000256" key="1">
    <source>
        <dbReference type="ARBA" id="ARBA00023015"/>
    </source>
</evidence>
<dbReference type="InterPro" id="IPR018062">
    <property type="entry name" value="HTH_AraC-typ_CS"/>
</dbReference>
<evidence type="ECO:0000313" key="6">
    <source>
        <dbReference type="Proteomes" id="UP001179647"/>
    </source>
</evidence>
<dbReference type="EMBL" id="CP110232">
    <property type="protein sequence ID" value="WEG72844.1"/>
    <property type="molecule type" value="Genomic_DNA"/>
</dbReference>
<keyword evidence="6" id="KW-1185">Reference proteome</keyword>
<dbReference type="RefSeq" id="WP_275468647.1">
    <property type="nucleotide sequence ID" value="NZ_CP110232.1"/>
</dbReference>
<organism evidence="5 6">
    <name type="scientific">Vagococcus intermedius</name>
    <dbReference type="NCBI Taxonomy" id="2991418"/>
    <lineage>
        <taxon>Bacteria</taxon>
        <taxon>Bacillati</taxon>
        <taxon>Bacillota</taxon>
        <taxon>Bacilli</taxon>
        <taxon>Lactobacillales</taxon>
        <taxon>Enterococcaceae</taxon>
        <taxon>Vagococcus</taxon>
    </lineage>
</organism>
<keyword evidence="2" id="KW-0238">DNA-binding</keyword>
<protein>
    <submittedName>
        <fullName evidence="5">AraC family transcriptional regulator</fullName>
    </submittedName>
</protein>
<dbReference type="InterPro" id="IPR018060">
    <property type="entry name" value="HTH_AraC"/>
</dbReference>
<dbReference type="Pfam" id="PF02311">
    <property type="entry name" value="AraC_binding"/>
    <property type="match status" value="1"/>
</dbReference>
<sequence length="287" mass="33768">MISHEIINPTTDLEVKLFEFNAENEDRYFPPHWHGSVEVLFCLEGKLNIWLGSVKEHRQLKAGDIILINSNIVHSTQSPCSNHIFVLQIPLSFIQKLTKEEYNVSWMFNLDTLKNQKKNDQSLREILTRLTKIFKSQELSQQLLTKSELYNLLSLLVSEYRQIISVAPKINKMATQTKMAEIMRYIQEHYKEDISLTHISECFNYSTSYFSKLFKKYVGINFTDYLTSIRLNHAQNLLINSDWSIVDIAIESGFNNTRTFYNAFTHFYKVSPSDYRKNKKDKIFPNR</sequence>
<dbReference type="InterPro" id="IPR011051">
    <property type="entry name" value="RmlC_Cupin_sf"/>
</dbReference>
<dbReference type="PANTHER" id="PTHR43280:SF28">
    <property type="entry name" value="HTH-TYPE TRANSCRIPTIONAL ACTIVATOR RHAS"/>
    <property type="match status" value="1"/>
</dbReference>
<dbReference type="SUPFAM" id="SSF51182">
    <property type="entry name" value="RmlC-like cupins"/>
    <property type="match status" value="1"/>
</dbReference>
<dbReference type="AlphaFoldDB" id="A0AAF0CU27"/>
<gene>
    <name evidence="5" type="ORF">OL234_07605</name>
</gene>
<dbReference type="SMART" id="SM00342">
    <property type="entry name" value="HTH_ARAC"/>
    <property type="match status" value="1"/>
</dbReference>
<dbReference type="Proteomes" id="UP001179647">
    <property type="component" value="Chromosome"/>
</dbReference>
<dbReference type="Gene3D" id="1.10.10.60">
    <property type="entry name" value="Homeodomain-like"/>
    <property type="match status" value="2"/>
</dbReference>
<name>A0AAF0CU27_9ENTE</name>
<evidence type="ECO:0000313" key="5">
    <source>
        <dbReference type="EMBL" id="WEG72844.1"/>
    </source>
</evidence>
<reference evidence="5" key="1">
    <citation type="submission" date="2022-10" db="EMBL/GenBank/DDBJ databases">
        <title>Vagococcus sp. isolated from poultry meat.</title>
        <authorList>
            <person name="Johansson P."/>
            <person name="Bjorkroth J."/>
        </authorList>
    </citation>
    <scope>NUCLEOTIDE SEQUENCE</scope>
    <source>
        <strain evidence="5">STAA11</strain>
    </source>
</reference>
<feature type="domain" description="HTH araC/xylS-type" evidence="4">
    <location>
        <begin position="180"/>
        <end position="278"/>
    </location>
</feature>
<dbReference type="InterPro" id="IPR014710">
    <property type="entry name" value="RmlC-like_jellyroll"/>
</dbReference>
<dbReference type="Gene3D" id="2.60.120.10">
    <property type="entry name" value="Jelly Rolls"/>
    <property type="match status" value="1"/>
</dbReference>
<dbReference type="Pfam" id="PF12833">
    <property type="entry name" value="HTH_18"/>
    <property type="match status" value="1"/>
</dbReference>